<proteinExistence type="predicted"/>
<dbReference type="AlphaFoldDB" id="A0A163GWH9"/>
<protein>
    <submittedName>
        <fullName evidence="2">Uncharacterized protein</fullName>
    </submittedName>
</protein>
<keyword evidence="1" id="KW-0472">Membrane</keyword>
<reference evidence="2" key="1">
    <citation type="journal article" date="2016" name="Genome Announc.">
        <title>Draft genomes of two strains of Paenibacillus glucanolyticus with capability to degrade lignocellulose.</title>
        <authorList>
            <person name="Mathews S.L."/>
            <person name="Pawlak J."/>
            <person name="Grunden A.M."/>
        </authorList>
    </citation>
    <scope>NUCLEOTIDE SEQUENCE [LARGE SCALE GENOMIC DNA]</scope>
    <source>
        <strain evidence="2">SLM1</strain>
    </source>
</reference>
<dbReference type="RefSeq" id="WP_006212431.1">
    <property type="nucleotide sequence ID" value="NZ_CBCSBX010000002.1"/>
</dbReference>
<dbReference type="GeneID" id="97553583"/>
<dbReference type="EMBL" id="LWMH01000001">
    <property type="protein sequence ID" value="KZS45188.1"/>
    <property type="molecule type" value="Genomic_DNA"/>
</dbReference>
<sequence length="67" mass="7815">MKKVILRWIIALSALYCLGHILFDFKETRPMRIITGAIEISFFGSILLYMNLKTKEEKSNHSTVQKK</sequence>
<evidence type="ECO:0000256" key="1">
    <source>
        <dbReference type="SAM" id="Phobius"/>
    </source>
</evidence>
<accession>A0A163GWH9</accession>
<dbReference type="Proteomes" id="UP000076796">
    <property type="component" value="Unassembled WGS sequence"/>
</dbReference>
<keyword evidence="1" id="KW-1133">Transmembrane helix</keyword>
<evidence type="ECO:0000313" key="2">
    <source>
        <dbReference type="EMBL" id="KZS45188.1"/>
    </source>
</evidence>
<dbReference type="STRING" id="59843.A3958_04140"/>
<comment type="caution">
    <text evidence="2">The sequence shown here is derived from an EMBL/GenBank/DDBJ whole genome shotgun (WGS) entry which is preliminary data.</text>
</comment>
<dbReference type="KEGG" id="pglu:A3958_04140"/>
<gene>
    <name evidence="2" type="ORF">AWU65_04185</name>
</gene>
<organism evidence="2 3">
    <name type="scientific">Paenibacillus glucanolyticus</name>
    <dbReference type="NCBI Taxonomy" id="59843"/>
    <lineage>
        <taxon>Bacteria</taxon>
        <taxon>Bacillati</taxon>
        <taxon>Bacillota</taxon>
        <taxon>Bacilli</taxon>
        <taxon>Bacillales</taxon>
        <taxon>Paenibacillaceae</taxon>
        <taxon>Paenibacillus</taxon>
    </lineage>
</organism>
<dbReference type="OrthoDB" id="2454414at2"/>
<evidence type="ECO:0000313" key="3">
    <source>
        <dbReference type="Proteomes" id="UP000076796"/>
    </source>
</evidence>
<keyword evidence="1" id="KW-0812">Transmembrane</keyword>
<keyword evidence="3" id="KW-1185">Reference proteome</keyword>
<name>A0A163GWH9_9BACL</name>
<feature type="transmembrane region" description="Helical" evidence="1">
    <location>
        <begin position="29"/>
        <end position="50"/>
    </location>
</feature>